<organism evidence="1 2">
    <name type="scientific">Gigaspora rosea</name>
    <dbReference type="NCBI Taxonomy" id="44941"/>
    <lineage>
        <taxon>Eukaryota</taxon>
        <taxon>Fungi</taxon>
        <taxon>Fungi incertae sedis</taxon>
        <taxon>Mucoromycota</taxon>
        <taxon>Glomeromycotina</taxon>
        <taxon>Glomeromycetes</taxon>
        <taxon>Diversisporales</taxon>
        <taxon>Gigasporaceae</taxon>
        <taxon>Gigaspora</taxon>
    </lineage>
</organism>
<dbReference type="AlphaFoldDB" id="A0A397VFU3"/>
<dbReference type="STRING" id="44941.A0A397VFU3"/>
<gene>
    <name evidence="1" type="ORF">C2G38_1963504</name>
</gene>
<dbReference type="EMBL" id="QKWP01000401">
    <property type="protein sequence ID" value="RIB20721.1"/>
    <property type="molecule type" value="Genomic_DNA"/>
</dbReference>
<sequence>MEIPEITLYKLERYLENLVPLKPSLIDCCINSCIAFTGDFSNKNICSRCKEPRYISDKVSNIS</sequence>
<keyword evidence="2" id="KW-1185">Reference proteome</keyword>
<comment type="caution">
    <text evidence="1">The sequence shown here is derived from an EMBL/GenBank/DDBJ whole genome shotgun (WGS) entry which is preliminary data.</text>
</comment>
<reference evidence="1 2" key="1">
    <citation type="submission" date="2018-06" db="EMBL/GenBank/DDBJ databases">
        <title>Comparative genomics reveals the genomic features of Rhizophagus irregularis, R. cerebriforme, R. diaphanum and Gigaspora rosea, and their symbiotic lifestyle signature.</title>
        <authorList>
            <person name="Morin E."/>
            <person name="San Clemente H."/>
            <person name="Chen E.C.H."/>
            <person name="De La Providencia I."/>
            <person name="Hainaut M."/>
            <person name="Kuo A."/>
            <person name="Kohler A."/>
            <person name="Murat C."/>
            <person name="Tang N."/>
            <person name="Roy S."/>
            <person name="Loubradou J."/>
            <person name="Henrissat B."/>
            <person name="Grigoriev I.V."/>
            <person name="Corradi N."/>
            <person name="Roux C."/>
            <person name="Martin F.M."/>
        </authorList>
    </citation>
    <scope>NUCLEOTIDE SEQUENCE [LARGE SCALE GENOMIC DNA]</scope>
    <source>
        <strain evidence="1 2">DAOM 194757</strain>
    </source>
</reference>
<dbReference type="OrthoDB" id="3257409at2759"/>
<evidence type="ECO:0000313" key="2">
    <source>
        <dbReference type="Proteomes" id="UP000266673"/>
    </source>
</evidence>
<evidence type="ECO:0000313" key="1">
    <source>
        <dbReference type="EMBL" id="RIB20721.1"/>
    </source>
</evidence>
<dbReference type="Proteomes" id="UP000266673">
    <property type="component" value="Unassembled WGS sequence"/>
</dbReference>
<name>A0A397VFU3_9GLOM</name>
<accession>A0A397VFU3</accession>
<protein>
    <submittedName>
        <fullName evidence="1">Uncharacterized protein</fullName>
    </submittedName>
</protein>
<proteinExistence type="predicted"/>